<sequence length="50" mass="5281">MDQLLVETSATSSSQLARMYTDASLMRSVGDIGVKNQGHGRIAQAAPYGP</sequence>
<dbReference type="AlphaFoldDB" id="A0A1N6W2A5"/>
<dbReference type="STRING" id="1198245.SAMN05444858_104332"/>
<evidence type="ECO:0000313" key="1">
    <source>
        <dbReference type="EMBL" id="SIQ84122.1"/>
    </source>
</evidence>
<proteinExistence type="predicted"/>
<protein>
    <submittedName>
        <fullName evidence="1">Uncharacterized protein</fullName>
    </submittedName>
</protein>
<organism evidence="1 2">
    <name type="scientific">Micromonospora avicenniae</name>
    <dbReference type="NCBI Taxonomy" id="1198245"/>
    <lineage>
        <taxon>Bacteria</taxon>
        <taxon>Bacillati</taxon>
        <taxon>Actinomycetota</taxon>
        <taxon>Actinomycetes</taxon>
        <taxon>Micromonosporales</taxon>
        <taxon>Micromonosporaceae</taxon>
        <taxon>Micromonospora</taxon>
    </lineage>
</organism>
<gene>
    <name evidence="1" type="ORF">SAMN05444858_104332</name>
</gene>
<dbReference type="RefSeq" id="WP_175649151.1">
    <property type="nucleotide sequence ID" value="NZ_FTNF01000004.1"/>
</dbReference>
<keyword evidence="2" id="KW-1185">Reference proteome</keyword>
<accession>A0A1N6W2A5</accession>
<dbReference type="EMBL" id="FTNF01000004">
    <property type="protein sequence ID" value="SIQ84122.1"/>
    <property type="molecule type" value="Genomic_DNA"/>
</dbReference>
<reference evidence="1 2" key="1">
    <citation type="submission" date="2017-01" db="EMBL/GenBank/DDBJ databases">
        <authorList>
            <person name="Mah S.A."/>
            <person name="Swanson W.J."/>
            <person name="Moy G.W."/>
            <person name="Vacquier V.D."/>
        </authorList>
    </citation>
    <scope>NUCLEOTIDE SEQUENCE [LARGE SCALE GENOMIC DNA]</scope>
    <source>
        <strain evidence="1 2">DSM 45758</strain>
    </source>
</reference>
<name>A0A1N6W2A5_9ACTN</name>
<evidence type="ECO:0000313" key="2">
    <source>
        <dbReference type="Proteomes" id="UP000186004"/>
    </source>
</evidence>
<dbReference type="Proteomes" id="UP000186004">
    <property type="component" value="Unassembled WGS sequence"/>
</dbReference>